<dbReference type="OrthoDB" id="678784at2"/>
<gene>
    <name evidence="3" type="ordered locus">Aasi_1157</name>
</gene>
<keyword evidence="4" id="KW-1185">Reference proteome</keyword>
<dbReference type="InterPro" id="IPR025381">
    <property type="entry name" value="DUF4296"/>
</dbReference>
<dbReference type="RefSeq" id="WP_012473247.1">
    <property type="nucleotide sequence ID" value="NC_010830.1"/>
</dbReference>
<dbReference type="AlphaFoldDB" id="B3ETE1"/>
<organism evidence="3 4">
    <name type="scientific">Amoebophilus asiaticus (strain 5a2)</name>
    <dbReference type="NCBI Taxonomy" id="452471"/>
    <lineage>
        <taxon>Bacteria</taxon>
        <taxon>Pseudomonadati</taxon>
        <taxon>Bacteroidota</taxon>
        <taxon>Cytophagia</taxon>
        <taxon>Cytophagales</taxon>
        <taxon>Amoebophilaceae</taxon>
        <taxon>Candidatus Amoebophilus</taxon>
    </lineage>
</organism>
<evidence type="ECO:0000259" key="2">
    <source>
        <dbReference type="Pfam" id="PF14129"/>
    </source>
</evidence>
<evidence type="ECO:0000256" key="1">
    <source>
        <dbReference type="SAM" id="SignalP"/>
    </source>
</evidence>
<evidence type="ECO:0000313" key="3">
    <source>
        <dbReference type="EMBL" id="ACE06493.1"/>
    </source>
</evidence>
<feature type="signal peptide" evidence="1">
    <location>
        <begin position="1"/>
        <end position="19"/>
    </location>
</feature>
<dbReference type="HOGENOM" id="CLU_2115855_0_0_10"/>
<feature type="domain" description="DUF4296" evidence="2">
    <location>
        <begin position="24"/>
        <end position="105"/>
    </location>
</feature>
<keyword evidence="1" id="KW-0732">Signal</keyword>
<dbReference type="EMBL" id="CP001102">
    <property type="protein sequence ID" value="ACE06493.1"/>
    <property type="molecule type" value="Genomic_DNA"/>
</dbReference>
<proteinExistence type="predicted"/>
<protein>
    <recommendedName>
        <fullName evidence="2">DUF4296 domain-containing protein</fullName>
    </recommendedName>
</protein>
<accession>B3ETE1</accession>
<dbReference type="KEGG" id="aas:Aasi_1157"/>
<dbReference type="Proteomes" id="UP000001227">
    <property type="component" value="Chromosome"/>
</dbReference>
<feature type="chain" id="PRO_5002786408" description="DUF4296 domain-containing protein" evidence="1">
    <location>
        <begin position="20"/>
        <end position="114"/>
    </location>
</feature>
<evidence type="ECO:0000313" key="4">
    <source>
        <dbReference type="Proteomes" id="UP000001227"/>
    </source>
</evidence>
<reference evidence="3 4" key="1">
    <citation type="journal article" date="2010" name="J. Bacteriol.">
        <title>The genome of the amoeba symbiont 'Candidatus Amoebophilus asiaticus' reveals common mechanisms for host cell interaction among amoeba-associated bacteria.</title>
        <authorList>
            <person name="Schmitz-Esser S."/>
            <person name="Tischler P."/>
            <person name="Arnold R."/>
            <person name="Montanaro J."/>
            <person name="Wagner M."/>
            <person name="Rattei T."/>
            <person name="Horn M."/>
        </authorList>
    </citation>
    <scope>NUCLEOTIDE SEQUENCE [LARGE SCALE GENOMIC DNA]</scope>
    <source>
        <strain evidence="3 4">5a2</strain>
    </source>
</reference>
<sequence>MKKILALVMACGLISQNLAHIQSSILTQDQLIEILADLELAKAMLYTSEDNKQTEIDNLFQEQAQLIYETHATDAVTLQESYIEYLNNPIRLQWLYDQLIVRLEKLLREEIIEK</sequence>
<name>B3ETE1_AMOA5</name>
<dbReference type="Pfam" id="PF14129">
    <property type="entry name" value="DUF4296"/>
    <property type="match status" value="1"/>
</dbReference>